<gene>
    <name evidence="2" type="ORF">PA7_15310</name>
</gene>
<organism evidence="2 3">
    <name type="scientific">Pseudonocardia asaccharolytica DSM 44247 = NBRC 16224</name>
    <dbReference type="NCBI Taxonomy" id="1123024"/>
    <lineage>
        <taxon>Bacteria</taxon>
        <taxon>Bacillati</taxon>
        <taxon>Actinomycetota</taxon>
        <taxon>Actinomycetes</taxon>
        <taxon>Pseudonocardiales</taxon>
        <taxon>Pseudonocardiaceae</taxon>
        <taxon>Pseudonocardia</taxon>
    </lineage>
</organism>
<proteinExistence type="predicted"/>
<evidence type="ECO:0000313" key="2">
    <source>
        <dbReference type="EMBL" id="GEL17694.1"/>
    </source>
</evidence>
<comment type="caution">
    <text evidence="2">The sequence shown here is derived from an EMBL/GenBank/DDBJ whole genome shotgun (WGS) entry which is preliminary data.</text>
</comment>
<dbReference type="STRING" id="1123024.GCA_000423625_03025"/>
<dbReference type="Proteomes" id="UP000321328">
    <property type="component" value="Unassembled WGS sequence"/>
</dbReference>
<protein>
    <submittedName>
        <fullName evidence="2">Uncharacterized protein</fullName>
    </submittedName>
</protein>
<feature type="chain" id="PRO_5039693419" evidence="1">
    <location>
        <begin position="21"/>
        <end position="843"/>
    </location>
</feature>
<evidence type="ECO:0000313" key="3">
    <source>
        <dbReference type="Proteomes" id="UP000321328"/>
    </source>
</evidence>
<keyword evidence="1" id="KW-0732">Signal</keyword>
<reference evidence="2 3" key="1">
    <citation type="submission" date="2019-07" db="EMBL/GenBank/DDBJ databases">
        <title>Whole genome shotgun sequence of Pseudonocardia asaccharolytica NBRC 16224.</title>
        <authorList>
            <person name="Hosoyama A."/>
            <person name="Uohara A."/>
            <person name="Ohji S."/>
            <person name="Ichikawa N."/>
        </authorList>
    </citation>
    <scope>NUCLEOTIDE SEQUENCE [LARGE SCALE GENOMIC DNA]</scope>
    <source>
        <strain evidence="2 3">NBRC 16224</strain>
    </source>
</reference>
<keyword evidence="3" id="KW-1185">Reference proteome</keyword>
<dbReference type="EMBL" id="BJVI01000011">
    <property type="protein sequence ID" value="GEL17694.1"/>
    <property type="molecule type" value="Genomic_DNA"/>
</dbReference>
<feature type="signal peptide" evidence="1">
    <location>
        <begin position="1"/>
        <end position="20"/>
    </location>
</feature>
<evidence type="ECO:0000256" key="1">
    <source>
        <dbReference type="SAM" id="SignalP"/>
    </source>
</evidence>
<accession>A0A511D2A8</accession>
<sequence>MSGALLAVPGAALAGGAALATLKVATAGFGDALSSMDDPAKFAEAIADLAPAAQETARAFQALRPEATALRQEVQGRFFAGFADDVGELGGTYLPILKTGMSGVAGEMNAMGRSAAKALMAPSAVNDVNEVLGGTQDLLREMRPALGNVLSGLLGLGGVGASKLGRLGSAVDSVTGKFKRWVDAGVESGRISQLIDQGAESAKKFGTVLGNLGSIGGTVFSGLSSGQGDFLDGMVTTTQAVEDFFKSVEGQEALKALGETLKVAGDVTRDVLMAALREAGPLIVELAPAAQAAAKAFGGTLVSALQVVGPLLQGLAGFLSEHKEVVAAVVPLLVAYAGGLKALKVAQSVAGWLGGATSAIDGLGRSADGAAKKTGTLRTKLGGLKGLGAAAAVAAVAVEMDKVNLAAAGGNADNLSYWGDQLHDFVEAAGQIASGDIGGIFDEIGWEWQRIVNNINGNHPDPIKLQADGTAAQGDLDRFITQVNSAAPEVNINGNSNGAGFALRHILSEIAAGKESVLIEGKTVPVQDALAYVLRLIDESVGTVPIDGNTEPAGGALATLLNRAGASKGVVPIDADTAAAHGKITAEIAYADGSTGTVAIDGDPRLVNGKIVQSVKFADGSTGTMVLDANPDPATGKINGTVQYGDRQHATITLDPRDLVTPAIDNIPRTGTTVWTIKYIDEGRRPGGSAPRPQAMGGVLAPMASGGMLKYFNGHRLRPMSGSRADVVPRNTWRIIGDNMRVPEAFIPLDRSARSLSILAEAARRMGMRIAPMAAGGLNLPDFLASRIGAAASSGAAPRVTVGGTNITVILDGQPIRAVIREELDRRDRETRRTVGAGAGVGY</sequence>
<dbReference type="AlphaFoldDB" id="A0A511D2A8"/>
<name>A0A511D2A8_9PSEU</name>